<name>A0A0F9WZL9_TRIHA</name>
<dbReference type="Proteomes" id="UP000034112">
    <property type="component" value="Unassembled WGS sequence"/>
</dbReference>
<dbReference type="GO" id="GO:0019594">
    <property type="term" value="P:mannitol metabolic process"/>
    <property type="evidence" value="ECO:0007669"/>
    <property type="project" value="UniProtKB-ARBA"/>
</dbReference>
<dbReference type="InterPro" id="IPR002347">
    <property type="entry name" value="SDR_fam"/>
</dbReference>
<dbReference type="PANTHER" id="PTHR43008:SF13">
    <property type="entry name" value="L-XYLULOSE REDUCTASE-RELATED"/>
    <property type="match status" value="1"/>
</dbReference>
<dbReference type="FunFam" id="3.40.50.720:FF:000090">
    <property type="entry name" value="NADP-dependent mannitol dehydrogenase"/>
    <property type="match status" value="1"/>
</dbReference>
<dbReference type="PRINTS" id="PR00080">
    <property type="entry name" value="SDRFAMILY"/>
</dbReference>
<dbReference type="OMA" id="VAITYER"/>
<keyword evidence="4" id="KW-0119">Carbohydrate metabolism</keyword>
<dbReference type="GO" id="GO:0050085">
    <property type="term" value="F:mannitol 2-dehydrogenase (NADP+) activity"/>
    <property type="evidence" value="ECO:0007669"/>
    <property type="project" value="UniProtKB-ARBA"/>
</dbReference>
<comment type="similarity">
    <text evidence="1">Belongs to the short-chain dehydrogenases/reductases (SDR) family.</text>
</comment>
<evidence type="ECO:0000256" key="4">
    <source>
        <dbReference type="ARBA" id="ARBA00023277"/>
    </source>
</evidence>
<gene>
    <name evidence="5" type="ORF">THAR02_10020</name>
</gene>
<accession>A0A0F9WZL9</accession>
<dbReference type="PANTHER" id="PTHR43008">
    <property type="entry name" value="BENZIL REDUCTASE"/>
    <property type="match status" value="1"/>
</dbReference>
<keyword evidence="3" id="KW-0560">Oxidoreductase</keyword>
<comment type="caution">
    <text evidence="5">The sequence shown here is derived from an EMBL/GenBank/DDBJ whole genome shotgun (WGS) entry which is preliminary data.</text>
</comment>
<evidence type="ECO:0000313" key="6">
    <source>
        <dbReference type="Proteomes" id="UP000034112"/>
    </source>
</evidence>
<keyword evidence="2" id="KW-0521">NADP</keyword>
<dbReference type="EMBL" id="JOKZ01000492">
    <property type="protein sequence ID" value="KKO97884.1"/>
    <property type="molecule type" value="Genomic_DNA"/>
</dbReference>
<dbReference type="InterPro" id="IPR020904">
    <property type="entry name" value="Sc_DH/Rdtase_CS"/>
</dbReference>
<organism evidence="5 6">
    <name type="scientific">Trichoderma harzianum</name>
    <name type="common">Hypocrea lixii</name>
    <dbReference type="NCBI Taxonomy" id="5544"/>
    <lineage>
        <taxon>Eukaryota</taxon>
        <taxon>Fungi</taxon>
        <taxon>Dikarya</taxon>
        <taxon>Ascomycota</taxon>
        <taxon>Pezizomycotina</taxon>
        <taxon>Sordariomycetes</taxon>
        <taxon>Hypocreomycetidae</taxon>
        <taxon>Hypocreales</taxon>
        <taxon>Hypocreaceae</taxon>
        <taxon>Trichoderma</taxon>
    </lineage>
</organism>
<dbReference type="CDD" id="cd05352">
    <property type="entry name" value="MDH-like_SDR_c"/>
    <property type="match status" value="1"/>
</dbReference>
<dbReference type="PROSITE" id="PS00061">
    <property type="entry name" value="ADH_SHORT"/>
    <property type="match status" value="1"/>
</dbReference>
<dbReference type="Pfam" id="PF13561">
    <property type="entry name" value="adh_short_C2"/>
    <property type="match status" value="1"/>
</dbReference>
<sequence length="296" mass="31470">MSDGGINAEGNFSHGNAIPGPGAERVMPLFSLKGRTAIVTGAGAGIGLAVAQSFAEAGANVALWYNGNKKAVERAAEMERDYGVKCRAYKVNTTSYDEVQKATDDIVKEFGGRLDIFVANSGIPWTQGPALEGDVSHYHDVVNIDLDGTFYCARAAGKHFRRQGLEGTDANGNPLGQNYSCGSFIATASISGHIVNIPQLQAAYNAAKAGVIQLCKSLAVEWVKFARVNSVSPGYIATEISNFIPQEMRVIWKNKIPMGREAHANELKGVFLFLASDASSYVTGADLVVDGGYTLV</sequence>
<evidence type="ECO:0000256" key="1">
    <source>
        <dbReference type="ARBA" id="ARBA00006484"/>
    </source>
</evidence>
<dbReference type="InterPro" id="IPR036291">
    <property type="entry name" value="NAD(P)-bd_dom_sf"/>
</dbReference>
<evidence type="ECO:0000256" key="2">
    <source>
        <dbReference type="ARBA" id="ARBA00022857"/>
    </source>
</evidence>
<evidence type="ECO:0000313" key="5">
    <source>
        <dbReference type="EMBL" id="KKO97884.1"/>
    </source>
</evidence>
<reference evidence="6" key="1">
    <citation type="journal article" date="2015" name="Genome Announc.">
        <title>Draft whole-genome sequence of the biocontrol agent Trichoderma harzianum T6776.</title>
        <authorList>
            <person name="Baroncelli R."/>
            <person name="Piaggeschi G."/>
            <person name="Fiorini L."/>
            <person name="Bertolini E."/>
            <person name="Zapparata A."/>
            <person name="Pe M.E."/>
            <person name="Sarrocco S."/>
            <person name="Vannacci G."/>
        </authorList>
    </citation>
    <scope>NUCLEOTIDE SEQUENCE [LARGE SCALE GENOMIC DNA]</scope>
    <source>
        <strain evidence="6">T6776</strain>
    </source>
</reference>
<dbReference type="AlphaFoldDB" id="A0A0F9WZL9"/>
<dbReference type="GO" id="GO:0050664">
    <property type="term" value="F:oxidoreductase activity, acting on NAD(P)H, oxygen as acceptor"/>
    <property type="evidence" value="ECO:0007669"/>
    <property type="project" value="TreeGrafter"/>
</dbReference>
<dbReference type="OrthoDB" id="1888931at2759"/>
<proteinExistence type="inferred from homology"/>
<evidence type="ECO:0000256" key="3">
    <source>
        <dbReference type="ARBA" id="ARBA00023002"/>
    </source>
</evidence>
<dbReference type="Gene3D" id="3.40.50.720">
    <property type="entry name" value="NAD(P)-binding Rossmann-like Domain"/>
    <property type="match status" value="1"/>
</dbReference>
<dbReference type="PRINTS" id="PR00081">
    <property type="entry name" value="GDHRDH"/>
</dbReference>
<protein>
    <submittedName>
        <fullName evidence="5">Sorbitol utilization protein SOU2</fullName>
    </submittedName>
</protein>
<dbReference type="SUPFAM" id="SSF51735">
    <property type="entry name" value="NAD(P)-binding Rossmann-fold domains"/>
    <property type="match status" value="1"/>
</dbReference>